<evidence type="ECO:0000313" key="3">
    <source>
        <dbReference type="Proteomes" id="UP000275267"/>
    </source>
</evidence>
<keyword evidence="3" id="KW-1185">Reference proteome</keyword>
<feature type="region of interest" description="Disordered" evidence="1">
    <location>
        <begin position="1"/>
        <end position="97"/>
    </location>
</feature>
<evidence type="ECO:0000256" key="1">
    <source>
        <dbReference type="SAM" id="MobiDB-lite"/>
    </source>
</evidence>
<dbReference type="EMBL" id="PQIB02000009">
    <property type="protein sequence ID" value="RLN00555.1"/>
    <property type="molecule type" value="Genomic_DNA"/>
</dbReference>
<reference evidence="3" key="1">
    <citation type="journal article" date="2019" name="Nat. Commun.">
        <title>The genome of broomcorn millet.</title>
        <authorList>
            <person name="Zou C."/>
            <person name="Miki D."/>
            <person name="Li D."/>
            <person name="Tang Q."/>
            <person name="Xiao L."/>
            <person name="Rajput S."/>
            <person name="Deng P."/>
            <person name="Jia W."/>
            <person name="Huang R."/>
            <person name="Zhang M."/>
            <person name="Sun Y."/>
            <person name="Hu J."/>
            <person name="Fu X."/>
            <person name="Schnable P.S."/>
            <person name="Li F."/>
            <person name="Zhang H."/>
            <person name="Feng B."/>
            <person name="Zhu X."/>
            <person name="Liu R."/>
            <person name="Schnable J.C."/>
            <person name="Zhu J.-K."/>
            <person name="Zhang H."/>
        </authorList>
    </citation>
    <scope>NUCLEOTIDE SEQUENCE [LARGE SCALE GENOMIC DNA]</scope>
</reference>
<gene>
    <name evidence="2" type="ORF">C2845_PM06G25080</name>
</gene>
<organism evidence="2 3">
    <name type="scientific">Panicum miliaceum</name>
    <name type="common">Proso millet</name>
    <name type="synonym">Broomcorn millet</name>
    <dbReference type="NCBI Taxonomy" id="4540"/>
    <lineage>
        <taxon>Eukaryota</taxon>
        <taxon>Viridiplantae</taxon>
        <taxon>Streptophyta</taxon>
        <taxon>Embryophyta</taxon>
        <taxon>Tracheophyta</taxon>
        <taxon>Spermatophyta</taxon>
        <taxon>Magnoliopsida</taxon>
        <taxon>Liliopsida</taxon>
        <taxon>Poales</taxon>
        <taxon>Poaceae</taxon>
        <taxon>PACMAD clade</taxon>
        <taxon>Panicoideae</taxon>
        <taxon>Panicodae</taxon>
        <taxon>Paniceae</taxon>
        <taxon>Panicinae</taxon>
        <taxon>Panicum</taxon>
        <taxon>Panicum sect. Panicum</taxon>
    </lineage>
</organism>
<dbReference type="Proteomes" id="UP000275267">
    <property type="component" value="Unassembled WGS sequence"/>
</dbReference>
<sequence>MEPNQSKDGSQGAFPGGNIPPYQAALNPYMYGYQGPPSWFPQGLPQLPPNVSMMHPSTNGPQVFHPTENANASAQNDEEDVEEQPVSPAPTGKGKRTKVGTTFTFGSWICIANGSGGFNNSLANPRKLEESAPTSSHDIDNLADDLGRIKLSNLIGSYASDIKIRWTTALPNASSSWKPLSIGLTQRPRHGTALRLLTILLSPLATSSPASTLQRINLREPKAFDRDFDDFISKLKTPRPSPIRSEAVLPKTLSELEEDLDHLLQLGEEEATGHPGATVYNNHSDSATHATPIIGSR</sequence>
<name>A0A3L6RF40_PANMI</name>
<proteinExistence type="predicted"/>
<accession>A0A3L6RF40</accession>
<evidence type="ECO:0000313" key="2">
    <source>
        <dbReference type="EMBL" id="RLN00555.1"/>
    </source>
</evidence>
<dbReference type="AlphaFoldDB" id="A0A3L6RF40"/>
<protein>
    <submittedName>
        <fullName evidence="2">Uncharacterized protein</fullName>
    </submittedName>
</protein>
<comment type="caution">
    <text evidence="2">The sequence shown here is derived from an EMBL/GenBank/DDBJ whole genome shotgun (WGS) entry which is preliminary data.</text>
</comment>